<dbReference type="Proteomes" id="UP001527181">
    <property type="component" value="Unassembled WGS sequence"/>
</dbReference>
<keyword evidence="2" id="KW-1185">Reference proteome</keyword>
<accession>A0ABT4H2K7</accession>
<dbReference type="RefSeq" id="WP_268600211.1">
    <property type="nucleotide sequence ID" value="NZ_JAMDNP010000050.1"/>
</dbReference>
<name>A0ABT4H2K7_PAEAL</name>
<protein>
    <submittedName>
        <fullName evidence="1">Uncharacterized protein</fullName>
    </submittedName>
</protein>
<evidence type="ECO:0000313" key="1">
    <source>
        <dbReference type="EMBL" id="MCY9763175.1"/>
    </source>
</evidence>
<comment type="caution">
    <text evidence="1">The sequence shown here is derived from an EMBL/GenBank/DDBJ whole genome shotgun (WGS) entry which is preliminary data.</text>
</comment>
<dbReference type="EMBL" id="JAMDNP010000050">
    <property type="protein sequence ID" value="MCY9763175.1"/>
    <property type="molecule type" value="Genomic_DNA"/>
</dbReference>
<sequence>MKNIQVNQFYSVTDRERVYTVMSKLHQQVRRAEAGEISFSQVFNSIDFRLCLAENTVVPTSWHIDDLRDYFPPDISDDELFQSLQEIEKSLSCAAIVSGWDVINDSFQK</sequence>
<reference evidence="1 2" key="1">
    <citation type="submission" date="2022-05" db="EMBL/GenBank/DDBJ databases">
        <title>Genome Sequencing of Bee-Associated Microbes.</title>
        <authorList>
            <person name="Dunlap C."/>
        </authorList>
    </citation>
    <scope>NUCLEOTIDE SEQUENCE [LARGE SCALE GENOMIC DNA]</scope>
    <source>
        <strain evidence="1 2">NRRL B-04010</strain>
    </source>
</reference>
<evidence type="ECO:0000313" key="2">
    <source>
        <dbReference type="Proteomes" id="UP001527181"/>
    </source>
</evidence>
<proteinExistence type="predicted"/>
<organism evidence="1 2">
    <name type="scientific">Paenibacillus alvei</name>
    <name type="common">Bacillus alvei</name>
    <dbReference type="NCBI Taxonomy" id="44250"/>
    <lineage>
        <taxon>Bacteria</taxon>
        <taxon>Bacillati</taxon>
        <taxon>Bacillota</taxon>
        <taxon>Bacilli</taxon>
        <taxon>Bacillales</taxon>
        <taxon>Paenibacillaceae</taxon>
        <taxon>Paenibacillus</taxon>
    </lineage>
</organism>
<gene>
    <name evidence="1" type="ORF">M5X12_21825</name>
</gene>